<dbReference type="PROSITE" id="PS50801">
    <property type="entry name" value="STAS"/>
    <property type="match status" value="1"/>
</dbReference>
<evidence type="ECO:0000313" key="2">
    <source>
        <dbReference type="EMBL" id="KNX39205.1"/>
    </source>
</evidence>
<gene>
    <name evidence="2" type="ORF">VV01_04825</name>
</gene>
<organism evidence="2 3">
    <name type="scientific">Luteipulveratus halotolerans</name>
    <dbReference type="NCBI Taxonomy" id="1631356"/>
    <lineage>
        <taxon>Bacteria</taxon>
        <taxon>Bacillati</taxon>
        <taxon>Actinomycetota</taxon>
        <taxon>Actinomycetes</taxon>
        <taxon>Micrococcales</taxon>
        <taxon>Dermacoccaceae</taxon>
        <taxon>Luteipulveratus</taxon>
    </lineage>
</organism>
<accession>A0A0L6CNH5</accession>
<comment type="caution">
    <text evidence="2">The sequence shown here is derived from an EMBL/GenBank/DDBJ whole genome shotgun (WGS) entry which is preliminary data.</text>
</comment>
<evidence type="ECO:0000259" key="1">
    <source>
        <dbReference type="PROSITE" id="PS50801"/>
    </source>
</evidence>
<name>A0A0L6CNH5_9MICO</name>
<dbReference type="Pfam" id="PF01740">
    <property type="entry name" value="STAS"/>
    <property type="match status" value="1"/>
</dbReference>
<dbReference type="Proteomes" id="UP000037397">
    <property type="component" value="Unassembled WGS sequence"/>
</dbReference>
<dbReference type="InterPro" id="IPR002645">
    <property type="entry name" value="STAS_dom"/>
</dbReference>
<dbReference type="Gene3D" id="3.30.750.24">
    <property type="entry name" value="STAS domain"/>
    <property type="match status" value="1"/>
</dbReference>
<sequence length="120" mass="12539">MARSSDREVTADVHDVVPGSEIDISGVLGVQSVADVRAWLGRAIDAGVADLVLHLGDAEVSDATGLGVIVGAHHRARRAGRRLVIADASPRLERLLRATKLNRVIAGTHQDAAGINPMPA</sequence>
<dbReference type="STRING" id="1631356.VV01_04825"/>
<reference evidence="3" key="1">
    <citation type="submission" date="2015-03" db="EMBL/GenBank/DDBJ databases">
        <title>Luteipulveratus halotolerans sp. nov., a novel actinobacterium (Dermacoccaceae) from Sarawak, Malaysia.</title>
        <authorList>
            <person name="Juboi H."/>
            <person name="Basik A."/>
            <person name="Shamsul S.S."/>
            <person name="Arnold P."/>
            <person name="Schmitt E.K."/>
            <person name="Sanglier J.-J."/>
            <person name="Yeo T."/>
        </authorList>
    </citation>
    <scope>NUCLEOTIDE SEQUENCE [LARGE SCALE GENOMIC DNA]</scope>
    <source>
        <strain evidence="3">C296001</strain>
    </source>
</reference>
<protein>
    <recommendedName>
        <fullName evidence="1">STAS domain-containing protein</fullName>
    </recommendedName>
</protein>
<feature type="domain" description="STAS" evidence="1">
    <location>
        <begin position="22"/>
        <end position="120"/>
    </location>
</feature>
<proteinExistence type="predicted"/>
<dbReference type="AlphaFoldDB" id="A0A0L6CNH5"/>
<keyword evidence="3" id="KW-1185">Reference proteome</keyword>
<dbReference type="OrthoDB" id="3216074at2"/>
<dbReference type="InterPro" id="IPR036513">
    <property type="entry name" value="STAS_dom_sf"/>
</dbReference>
<evidence type="ECO:0000313" key="3">
    <source>
        <dbReference type="Proteomes" id="UP000037397"/>
    </source>
</evidence>
<dbReference type="EMBL" id="LAIR01000002">
    <property type="protein sequence ID" value="KNX39205.1"/>
    <property type="molecule type" value="Genomic_DNA"/>
</dbReference>
<dbReference type="CDD" id="cd07043">
    <property type="entry name" value="STAS_anti-anti-sigma_factors"/>
    <property type="match status" value="1"/>
</dbReference>
<dbReference type="SUPFAM" id="SSF52091">
    <property type="entry name" value="SpoIIaa-like"/>
    <property type="match status" value="1"/>
</dbReference>